<gene>
    <name evidence="1" type="ORF">SVUK_LOCUS5650</name>
</gene>
<sequence length="101" mass="12360">MSRLRDPAEHQWVDIMRRTDDRWTLRTLEWMPCEAKRPRRRPPTIWVDVFVVGVEQLNSQFVTSHGSRPRERRRHSLIPTSWMTLAKDKNEWKQRWGLHDD</sequence>
<organism evidence="1 2">
    <name type="scientific">Strongylus vulgaris</name>
    <name type="common">Blood worm</name>
    <dbReference type="NCBI Taxonomy" id="40348"/>
    <lineage>
        <taxon>Eukaryota</taxon>
        <taxon>Metazoa</taxon>
        <taxon>Ecdysozoa</taxon>
        <taxon>Nematoda</taxon>
        <taxon>Chromadorea</taxon>
        <taxon>Rhabditida</taxon>
        <taxon>Rhabditina</taxon>
        <taxon>Rhabditomorpha</taxon>
        <taxon>Strongyloidea</taxon>
        <taxon>Strongylidae</taxon>
        <taxon>Strongylus</taxon>
    </lineage>
</organism>
<dbReference type="Proteomes" id="UP000270094">
    <property type="component" value="Unassembled WGS sequence"/>
</dbReference>
<dbReference type="AlphaFoldDB" id="A0A3P7KTY5"/>
<keyword evidence="2" id="KW-1185">Reference proteome</keyword>
<dbReference type="EMBL" id="UYYB01017028">
    <property type="protein sequence ID" value="VDM70652.1"/>
    <property type="molecule type" value="Genomic_DNA"/>
</dbReference>
<evidence type="ECO:0000313" key="2">
    <source>
        <dbReference type="Proteomes" id="UP000270094"/>
    </source>
</evidence>
<name>A0A3P7KTY5_STRVU</name>
<proteinExistence type="predicted"/>
<accession>A0A3P7KTY5</accession>
<protein>
    <submittedName>
        <fullName evidence="1">Uncharacterized protein</fullName>
    </submittedName>
</protein>
<reference evidence="1 2" key="1">
    <citation type="submission" date="2018-11" db="EMBL/GenBank/DDBJ databases">
        <authorList>
            <consortium name="Pathogen Informatics"/>
        </authorList>
    </citation>
    <scope>NUCLEOTIDE SEQUENCE [LARGE SCALE GENOMIC DNA]</scope>
</reference>
<evidence type="ECO:0000313" key="1">
    <source>
        <dbReference type="EMBL" id="VDM70652.1"/>
    </source>
</evidence>
<dbReference type="OrthoDB" id="5815649at2759"/>